<dbReference type="InterPro" id="IPR000843">
    <property type="entry name" value="HTH_LacI"/>
</dbReference>
<dbReference type="Pfam" id="PF13377">
    <property type="entry name" value="Peripla_BP_3"/>
    <property type="match status" value="1"/>
</dbReference>
<dbReference type="CDD" id="cd01392">
    <property type="entry name" value="HTH_LacI"/>
    <property type="match status" value="1"/>
</dbReference>
<proteinExistence type="predicted"/>
<dbReference type="Proteomes" id="UP000525652">
    <property type="component" value="Unassembled WGS sequence"/>
</dbReference>
<dbReference type="SUPFAM" id="SSF53822">
    <property type="entry name" value="Periplasmic binding protein-like I"/>
    <property type="match status" value="1"/>
</dbReference>
<dbReference type="PANTHER" id="PTHR30146">
    <property type="entry name" value="LACI-RELATED TRANSCRIPTIONAL REPRESSOR"/>
    <property type="match status" value="1"/>
</dbReference>
<evidence type="ECO:0000256" key="2">
    <source>
        <dbReference type="ARBA" id="ARBA00023125"/>
    </source>
</evidence>
<dbReference type="Pfam" id="PF00356">
    <property type="entry name" value="LacI"/>
    <property type="match status" value="1"/>
</dbReference>
<protein>
    <submittedName>
        <fullName evidence="5">LacI family DNA-binding transcriptional regulator</fullName>
    </submittedName>
</protein>
<organism evidence="5 6">
    <name type="scientific">Puniceicoccus vermicola</name>
    <dbReference type="NCBI Taxonomy" id="388746"/>
    <lineage>
        <taxon>Bacteria</taxon>
        <taxon>Pseudomonadati</taxon>
        <taxon>Verrucomicrobiota</taxon>
        <taxon>Opitutia</taxon>
        <taxon>Puniceicoccales</taxon>
        <taxon>Puniceicoccaceae</taxon>
        <taxon>Puniceicoccus</taxon>
    </lineage>
</organism>
<keyword evidence="2 5" id="KW-0238">DNA-binding</keyword>
<comment type="caution">
    <text evidence="5">The sequence shown here is derived from an EMBL/GenBank/DDBJ whole genome shotgun (WGS) entry which is preliminary data.</text>
</comment>
<dbReference type="InterPro" id="IPR028082">
    <property type="entry name" value="Peripla_BP_I"/>
</dbReference>
<dbReference type="PANTHER" id="PTHR30146:SF153">
    <property type="entry name" value="LACTOSE OPERON REPRESSOR"/>
    <property type="match status" value="1"/>
</dbReference>
<dbReference type="EMBL" id="JACHVA010000080">
    <property type="protein sequence ID" value="MBC2601942.1"/>
    <property type="molecule type" value="Genomic_DNA"/>
</dbReference>
<evidence type="ECO:0000313" key="5">
    <source>
        <dbReference type="EMBL" id="MBC2601942.1"/>
    </source>
</evidence>
<dbReference type="AlphaFoldDB" id="A0A7X1E5T5"/>
<dbReference type="GO" id="GO:0003700">
    <property type="term" value="F:DNA-binding transcription factor activity"/>
    <property type="evidence" value="ECO:0007669"/>
    <property type="project" value="TreeGrafter"/>
</dbReference>
<sequence length="358" mass="39415">MAKPESLDPNSSDSREIRNIDSTAALAKHLGLSRWTVSRVLNGHGGVSEKTVERVREAMQKSGFEPNLYARSLRGGRTRTLGVCIQEMDSPSLSQKVGNLQALFRDRDYHCLLELTNRNHSLEEQVLRHFLNLKVDGIVGIGTCLSPASSLIEELKASGIPVMLVDPETVLPFPTVEVDRSGATESMMNLLWTSGHRSFGFAGFDPDYAYSARRLDGADRFLERRKGTRLWSLFEPGTVRHDFSYGSRLAEKILAEGSMPSAILAVNDRVAIGVIAELRRKGYAMPGDLAVVGHDNLEVSSFFEPALTTVDQKIGELMSTVASGLIEWVEDGEKPPRRVILPTELKIRGSHQNVAAST</sequence>
<dbReference type="SUPFAM" id="SSF47413">
    <property type="entry name" value="lambda repressor-like DNA-binding domains"/>
    <property type="match status" value="1"/>
</dbReference>
<dbReference type="PROSITE" id="PS50932">
    <property type="entry name" value="HTH_LACI_2"/>
    <property type="match status" value="1"/>
</dbReference>
<dbReference type="InterPro" id="IPR046335">
    <property type="entry name" value="LacI/GalR-like_sensor"/>
</dbReference>
<name>A0A7X1E5T5_9BACT</name>
<dbReference type="SMART" id="SM00354">
    <property type="entry name" value="HTH_LACI"/>
    <property type="match status" value="1"/>
</dbReference>
<reference evidence="5 6" key="1">
    <citation type="submission" date="2020-07" db="EMBL/GenBank/DDBJ databases">
        <authorList>
            <person name="Feng X."/>
        </authorList>
    </citation>
    <scope>NUCLEOTIDE SEQUENCE [LARGE SCALE GENOMIC DNA]</scope>
    <source>
        <strain evidence="5 6">JCM14086</strain>
    </source>
</reference>
<evidence type="ECO:0000259" key="4">
    <source>
        <dbReference type="PROSITE" id="PS50932"/>
    </source>
</evidence>
<dbReference type="GO" id="GO:0000976">
    <property type="term" value="F:transcription cis-regulatory region binding"/>
    <property type="evidence" value="ECO:0007669"/>
    <property type="project" value="TreeGrafter"/>
</dbReference>
<dbReference type="InterPro" id="IPR010982">
    <property type="entry name" value="Lambda_DNA-bd_dom_sf"/>
</dbReference>
<evidence type="ECO:0000256" key="3">
    <source>
        <dbReference type="ARBA" id="ARBA00023163"/>
    </source>
</evidence>
<evidence type="ECO:0000313" key="6">
    <source>
        <dbReference type="Proteomes" id="UP000525652"/>
    </source>
</evidence>
<evidence type="ECO:0000256" key="1">
    <source>
        <dbReference type="ARBA" id="ARBA00023015"/>
    </source>
</evidence>
<dbReference type="CDD" id="cd06267">
    <property type="entry name" value="PBP1_LacI_sugar_binding-like"/>
    <property type="match status" value="1"/>
</dbReference>
<dbReference type="Gene3D" id="3.40.50.2300">
    <property type="match status" value="2"/>
</dbReference>
<dbReference type="RefSeq" id="WP_185692642.1">
    <property type="nucleotide sequence ID" value="NZ_JACHVA010000080.1"/>
</dbReference>
<keyword evidence="6" id="KW-1185">Reference proteome</keyword>
<keyword evidence="3" id="KW-0804">Transcription</keyword>
<accession>A0A7X1E5T5</accession>
<gene>
    <name evidence="5" type="ORF">H5P30_09130</name>
</gene>
<dbReference type="Gene3D" id="1.10.260.40">
    <property type="entry name" value="lambda repressor-like DNA-binding domains"/>
    <property type="match status" value="1"/>
</dbReference>
<feature type="domain" description="HTH lacI-type" evidence="4">
    <location>
        <begin position="27"/>
        <end position="75"/>
    </location>
</feature>
<keyword evidence="1" id="KW-0805">Transcription regulation</keyword>